<evidence type="ECO:0000256" key="5">
    <source>
        <dbReference type="ARBA" id="ARBA00022801"/>
    </source>
</evidence>
<dbReference type="OrthoDB" id="9767239at2"/>
<dbReference type="RefSeq" id="WP_005445056.1">
    <property type="nucleotide sequence ID" value="NZ_CM001466.1"/>
</dbReference>
<dbReference type="GO" id="GO:0005576">
    <property type="term" value="C:extracellular region"/>
    <property type="evidence" value="ECO:0007669"/>
    <property type="project" value="UniProtKB-SubCell"/>
</dbReference>
<organism evidence="10 11">
    <name type="scientific">Saccharomonospora azurea NA-128</name>
    <dbReference type="NCBI Taxonomy" id="882081"/>
    <lineage>
        <taxon>Bacteria</taxon>
        <taxon>Bacillati</taxon>
        <taxon>Actinomycetota</taxon>
        <taxon>Actinomycetes</taxon>
        <taxon>Pseudonocardiales</taxon>
        <taxon>Pseudonocardiaceae</taxon>
        <taxon>Saccharomonospora</taxon>
    </lineage>
</organism>
<dbReference type="AlphaFoldDB" id="H8G526"/>
<dbReference type="GO" id="GO:0030600">
    <property type="term" value="F:feruloyl esterase activity"/>
    <property type="evidence" value="ECO:0007669"/>
    <property type="project" value="InterPro"/>
</dbReference>
<reference evidence="10 11" key="1">
    <citation type="journal article" date="2012" name="Stand. Genomic Sci.">
        <title>Genome sequence of the soil bacterium Saccharomonospora azurea type strain (NA-128(T)).</title>
        <authorList>
            <person name="Klenk H.P."/>
            <person name="Held B."/>
            <person name="Lucas S."/>
            <person name="Lapidus A."/>
            <person name="Copeland A."/>
            <person name="Hammon N."/>
            <person name="Pitluck S."/>
            <person name="Goodwin L.A."/>
            <person name="Han C."/>
            <person name="Tapia R."/>
            <person name="Brambilla E.M."/>
            <person name="Potter G."/>
            <person name="Land M."/>
            <person name="Ivanova N."/>
            <person name="Rohde M."/>
            <person name="Goker M."/>
            <person name="Detter J.C."/>
            <person name="Kyrpides N.C."/>
            <person name="Woyke T."/>
        </authorList>
    </citation>
    <scope>NUCLEOTIDE SEQUENCE [LARGE SCALE GENOMIC DNA]</scope>
    <source>
        <strain evidence="10 11">NA-128</strain>
    </source>
</reference>
<evidence type="ECO:0000256" key="6">
    <source>
        <dbReference type="ARBA" id="ARBA00023277"/>
    </source>
</evidence>
<dbReference type="SUPFAM" id="SSF53474">
    <property type="entry name" value="alpha/beta-Hydrolases"/>
    <property type="match status" value="1"/>
</dbReference>
<dbReference type="InterPro" id="IPR029058">
    <property type="entry name" value="AB_hydrolase_fold"/>
</dbReference>
<protein>
    <submittedName>
        <fullName evidence="10">Poly(3-hydroxybutyrate) depolymerase</fullName>
    </submittedName>
</protein>
<evidence type="ECO:0000256" key="1">
    <source>
        <dbReference type="ARBA" id="ARBA00004613"/>
    </source>
</evidence>
<keyword evidence="3" id="KW-0858">Xylan degradation</keyword>
<dbReference type="Gene3D" id="3.40.50.1820">
    <property type="entry name" value="alpha/beta hydrolase"/>
    <property type="match status" value="1"/>
</dbReference>
<dbReference type="HOGENOM" id="CLU_027551_4_1_11"/>
<dbReference type="EMBL" id="CM001466">
    <property type="protein sequence ID" value="EHY91205.1"/>
    <property type="molecule type" value="Genomic_DNA"/>
</dbReference>
<keyword evidence="6" id="KW-0119">Carbohydrate metabolism</keyword>
<evidence type="ECO:0000256" key="3">
    <source>
        <dbReference type="ARBA" id="ARBA00022651"/>
    </source>
</evidence>
<evidence type="ECO:0000256" key="8">
    <source>
        <dbReference type="SAM" id="MobiDB-lite"/>
    </source>
</evidence>
<comment type="subcellular location">
    <subcellularLocation>
        <location evidence="1">Secreted</location>
    </subcellularLocation>
</comment>
<keyword evidence="4 9" id="KW-0732">Signal</keyword>
<evidence type="ECO:0000313" key="10">
    <source>
        <dbReference type="EMBL" id="EHY91205.1"/>
    </source>
</evidence>
<dbReference type="GO" id="GO:0045493">
    <property type="term" value="P:xylan catabolic process"/>
    <property type="evidence" value="ECO:0007669"/>
    <property type="project" value="UniProtKB-KW"/>
</dbReference>
<sequence length="317" mass="33724">MRVPFPRFAAALAAAGALLALSAPPATAHPRPASPGCGSVAPQPPGTSHDRTISSGGLDRTYRLHLPENYDARRPWPVVVVFHGRGNDAVRTEEFSKLSTLPAVVAYPNGVVGLGDGDRQAWQGAPYSAPGVDDVAFTGDLLDQLERELCVDTRRVYATGKSNGAGLTGLLACRMSDRIAAIAPVAGAFYPGTREDCEPGRPVPVIEFHGTHDATIPYAGDAERDLPAIPDWVRGWADRNGCAGTTTSRRIEPDITVFRSHGCDRGAEVRHVAVDGGGHTWPGADVYSGGGETTQTIEAHEVLWHFVSRHRLPSSKD</sequence>
<dbReference type="PANTHER" id="PTHR38050:SF2">
    <property type="entry name" value="FERULOYL ESTERASE C-RELATED"/>
    <property type="match status" value="1"/>
</dbReference>
<accession>H8G526</accession>
<evidence type="ECO:0000256" key="2">
    <source>
        <dbReference type="ARBA" id="ARBA00022525"/>
    </source>
</evidence>
<evidence type="ECO:0000313" key="11">
    <source>
        <dbReference type="Proteomes" id="UP000004705"/>
    </source>
</evidence>
<feature type="chain" id="PRO_5003611871" evidence="9">
    <location>
        <begin position="29"/>
        <end position="317"/>
    </location>
</feature>
<keyword evidence="11" id="KW-1185">Reference proteome</keyword>
<keyword evidence="2" id="KW-0964">Secreted</keyword>
<feature type="region of interest" description="Disordered" evidence="8">
    <location>
        <begin position="26"/>
        <end position="58"/>
    </location>
</feature>
<proteinExistence type="predicted"/>
<name>H8G526_9PSEU</name>
<keyword evidence="5" id="KW-0378">Hydrolase</keyword>
<evidence type="ECO:0000256" key="4">
    <source>
        <dbReference type="ARBA" id="ARBA00022729"/>
    </source>
</evidence>
<dbReference type="Proteomes" id="UP000004705">
    <property type="component" value="Chromosome"/>
</dbReference>
<gene>
    <name evidence="10" type="ORF">SacazDRAFT_04365</name>
</gene>
<evidence type="ECO:0000256" key="9">
    <source>
        <dbReference type="SAM" id="SignalP"/>
    </source>
</evidence>
<evidence type="ECO:0000256" key="7">
    <source>
        <dbReference type="ARBA" id="ARBA00023326"/>
    </source>
</evidence>
<feature type="signal peptide" evidence="9">
    <location>
        <begin position="1"/>
        <end position="28"/>
    </location>
</feature>
<dbReference type="InterPro" id="IPR043595">
    <property type="entry name" value="FaeB/C/D"/>
</dbReference>
<dbReference type="PANTHER" id="PTHR38050">
    <property type="match status" value="1"/>
</dbReference>
<keyword evidence="7" id="KW-0624">Polysaccharide degradation</keyword>